<evidence type="ECO:0000259" key="8">
    <source>
        <dbReference type="PROSITE" id="PS50850"/>
    </source>
</evidence>
<dbReference type="PANTHER" id="PTHR42718">
    <property type="entry name" value="MAJOR FACILITATOR SUPERFAMILY MULTIDRUG TRANSPORTER MFSC"/>
    <property type="match status" value="1"/>
</dbReference>
<feature type="transmembrane region" description="Helical" evidence="7">
    <location>
        <begin position="55"/>
        <end position="77"/>
    </location>
</feature>
<evidence type="ECO:0000256" key="7">
    <source>
        <dbReference type="SAM" id="Phobius"/>
    </source>
</evidence>
<evidence type="ECO:0000256" key="2">
    <source>
        <dbReference type="ARBA" id="ARBA00022448"/>
    </source>
</evidence>
<dbReference type="EMBL" id="BAAAGX010000031">
    <property type="protein sequence ID" value="GAA0271873.1"/>
    <property type="molecule type" value="Genomic_DNA"/>
</dbReference>
<evidence type="ECO:0000256" key="3">
    <source>
        <dbReference type="ARBA" id="ARBA00022475"/>
    </source>
</evidence>
<evidence type="ECO:0000256" key="5">
    <source>
        <dbReference type="ARBA" id="ARBA00022989"/>
    </source>
</evidence>
<comment type="subcellular location">
    <subcellularLocation>
        <location evidence="1">Cell membrane</location>
        <topology evidence="1">Multi-pass membrane protein</topology>
    </subcellularLocation>
</comment>
<dbReference type="InterPro" id="IPR011701">
    <property type="entry name" value="MFS"/>
</dbReference>
<dbReference type="InterPro" id="IPR036259">
    <property type="entry name" value="MFS_trans_sf"/>
</dbReference>
<dbReference type="Pfam" id="PF07690">
    <property type="entry name" value="MFS_1"/>
    <property type="match status" value="1"/>
</dbReference>
<keyword evidence="5 7" id="KW-1133">Transmembrane helix</keyword>
<dbReference type="PANTHER" id="PTHR42718:SF46">
    <property type="entry name" value="BLR6921 PROTEIN"/>
    <property type="match status" value="1"/>
</dbReference>
<organism evidence="9 10">
    <name type="scientific">Cryptosporangium japonicum</name>
    <dbReference type="NCBI Taxonomy" id="80872"/>
    <lineage>
        <taxon>Bacteria</taxon>
        <taxon>Bacillati</taxon>
        <taxon>Actinomycetota</taxon>
        <taxon>Actinomycetes</taxon>
        <taxon>Cryptosporangiales</taxon>
        <taxon>Cryptosporangiaceae</taxon>
        <taxon>Cryptosporangium</taxon>
    </lineage>
</organism>
<comment type="caution">
    <text evidence="9">The sequence shown here is derived from an EMBL/GenBank/DDBJ whole genome shotgun (WGS) entry which is preliminary data.</text>
</comment>
<keyword evidence="3" id="KW-1003">Cell membrane</keyword>
<dbReference type="RefSeq" id="WP_344653146.1">
    <property type="nucleotide sequence ID" value="NZ_BAAAGX010000031.1"/>
</dbReference>
<feature type="transmembrane region" description="Helical" evidence="7">
    <location>
        <begin position="21"/>
        <end position="43"/>
    </location>
</feature>
<dbReference type="InterPro" id="IPR020846">
    <property type="entry name" value="MFS_dom"/>
</dbReference>
<dbReference type="Gene3D" id="1.20.1250.20">
    <property type="entry name" value="MFS general substrate transporter like domains"/>
    <property type="match status" value="1"/>
</dbReference>
<feature type="transmembrane region" description="Helical" evidence="7">
    <location>
        <begin position="98"/>
        <end position="117"/>
    </location>
</feature>
<sequence>MPWGATTFLVPPIAGHFIGRFGVRPFVVAGLGLHAAAMVWIAVLVDDGLGYGQLIAPLVVSGTGVALSLPATQAAALSGVGPRSLGAASGAYSTMRQLGGAFGVAVVVATFLTAGSYASPRTFVSGFSAALWACAALSLVGALTGLAARRSSAPIGRPASAHRVAEPTA</sequence>
<dbReference type="PROSITE" id="PS50850">
    <property type="entry name" value="MFS"/>
    <property type="match status" value="1"/>
</dbReference>
<reference evidence="9 10" key="1">
    <citation type="journal article" date="2019" name="Int. J. Syst. Evol. Microbiol.">
        <title>The Global Catalogue of Microorganisms (GCM) 10K type strain sequencing project: providing services to taxonomists for standard genome sequencing and annotation.</title>
        <authorList>
            <consortium name="The Broad Institute Genomics Platform"/>
            <consortium name="The Broad Institute Genome Sequencing Center for Infectious Disease"/>
            <person name="Wu L."/>
            <person name="Ma J."/>
        </authorList>
    </citation>
    <scope>NUCLEOTIDE SEQUENCE [LARGE SCALE GENOMIC DNA]</scope>
    <source>
        <strain evidence="9 10">JCM 10425</strain>
    </source>
</reference>
<evidence type="ECO:0000256" key="4">
    <source>
        <dbReference type="ARBA" id="ARBA00022692"/>
    </source>
</evidence>
<dbReference type="SUPFAM" id="SSF103473">
    <property type="entry name" value="MFS general substrate transporter"/>
    <property type="match status" value="1"/>
</dbReference>
<evidence type="ECO:0000256" key="6">
    <source>
        <dbReference type="ARBA" id="ARBA00023136"/>
    </source>
</evidence>
<evidence type="ECO:0000313" key="10">
    <source>
        <dbReference type="Proteomes" id="UP001500967"/>
    </source>
</evidence>
<feature type="domain" description="Major facilitator superfamily (MFS) profile" evidence="8">
    <location>
        <begin position="1"/>
        <end position="153"/>
    </location>
</feature>
<evidence type="ECO:0000256" key="1">
    <source>
        <dbReference type="ARBA" id="ARBA00004651"/>
    </source>
</evidence>
<evidence type="ECO:0000313" key="9">
    <source>
        <dbReference type="EMBL" id="GAA0271873.1"/>
    </source>
</evidence>
<keyword evidence="10" id="KW-1185">Reference proteome</keyword>
<feature type="transmembrane region" description="Helical" evidence="7">
    <location>
        <begin position="129"/>
        <end position="148"/>
    </location>
</feature>
<accession>A0ABN0V2E9</accession>
<keyword evidence="2" id="KW-0813">Transport</keyword>
<keyword evidence="6 7" id="KW-0472">Membrane</keyword>
<dbReference type="Proteomes" id="UP001500967">
    <property type="component" value="Unassembled WGS sequence"/>
</dbReference>
<keyword evidence="4 7" id="KW-0812">Transmembrane</keyword>
<gene>
    <name evidence="9" type="ORF">GCM10009539_69030</name>
</gene>
<name>A0ABN0V2E9_9ACTN</name>
<protein>
    <recommendedName>
        <fullName evidence="8">Major facilitator superfamily (MFS) profile domain-containing protein</fullName>
    </recommendedName>
</protein>
<proteinExistence type="predicted"/>